<keyword evidence="2" id="KW-0378">Hydrolase</keyword>
<dbReference type="Pfam" id="PF01738">
    <property type="entry name" value="DLH"/>
    <property type="match status" value="1"/>
</dbReference>
<dbReference type="SUPFAM" id="SSF53474">
    <property type="entry name" value="alpha/beta-Hydrolases"/>
    <property type="match status" value="1"/>
</dbReference>
<dbReference type="Proteomes" id="UP001154111">
    <property type="component" value="Chromosome"/>
</dbReference>
<dbReference type="Gene3D" id="3.40.50.1820">
    <property type="entry name" value="alpha/beta hydrolase"/>
    <property type="match status" value="1"/>
</dbReference>
<dbReference type="EC" id="3.1.-.-" evidence="2"/>
<dbReference type="AlphaFoldDB" id="A0AAU9VFX4"/>
<dbReference type="EMBL" id="OW659496">
    <property type="protein sequence ID" value="CAH2760838.1"/>
    <property type="molecule type" value="Genomic_DNA"/>
</dbReference>
<reference evidence="2" key="1">
    <citation type="submission" date="2022-04" db="EMBL/GenBank/DDBJ databases">
        <authorList>
            <person name="Forde T."/>
        </authorList>
    </citation>
    <scope>NUCLEOTIDE SEQUENCE</scope>
    <source>
        <strain evidence="2">A18Y016a</strain>
        <strain evidence="3">A18Y020d</strain>
    </source>
</reference>
<sequence length="197" mass="22577">MIHKMIPGKSERTIIGLHGTGGTEEDMVQIAHYIDPDAAYIGIRGNIVESGMNRYFKRVDMKTFDLESLNHESVILKNEIMTLLKTYNRSLEEVSVVGYSNGANITLNLLKMDYGLFKQALLFHPMHVQPSIPFSKHLQTRVFITSGTGDPYTDVQDIEVMVEELRKSQIFVTHFHTQHGHQLIPEEIKQARDFYEI</sequence>
<dbReference type="InterPro" id="IPR029058">
    <property type="entry name" value="AB_hydrolase_fold"/>
</dbReference>
<dbReference type="InterPro" id="IPR002925">
    <property type="entry name" value="Dienelactn_hydro"/>
</dbReference>
<name>A0AAU9VFX4_9FIRM</name>
<dbReference type="EMBL" id="OW659477">
    <property type="protein sequence ID" value="CAH2760828.1"/>
    <property type="molecule type" value="Genomic_DNA"/>
</dbReference>
<evidence type="ECO:0000313" key="5">
    <source>
        <dbReference type="Proteomes" id="UP001154111"/>
    </source>
</evidence>
<keyword evidence="4" id="KW-1185">Reference proteome</keyword>
<proteinExistence type="predicted"/>
<protein>
    <submittedName>
        <fullName evidence="2">Dienelactone hydrolase family protein</fullName>
        <ecNumber evidence="2">3.1.-.-</ecNumber>
    </submittedName>
</protein>
<evidence type="ECO:0000313" key="4">
    <source>
        <dbReference type="Proteomes" id="UP001154095"/>
    </source>
</evidence>
<gene>
    <name evidence="2" type="primary">mhqD_1</name>
    <name evidence="2" type="ORF">ERYAMS2_00389</name>
    <name evidence="3" type="ORF">ERYAMS_00099</name>
</gene>
<evidence type="ECO:0000313" key="3">
    <source>
        <dbReference type="EMBL" id="CAH2760838.1"/>
    </source>
</evidence>
<evidence type="ECO:0000259" key="1">
    <source>
        <dbReference type="Pfam" id="PF01738"/>
    </source>
</evidence>
<organism evidence="2 5">
    <name type="scientific">Erysipelothrix amsterdamensis</name>
    <dbReference type="NCBI Taxonomy" id="2929157"/>
    <lineage>
        <taxon>Bacteria</taxon>
        <taxon>Bacillati</taxon>
        <taxon>Bacillota</taxon>
        <taxon>Erysipelotrichia</taxon>
        <taxon>Erysipelotrichales</taxon>
        <taxon>Erysipelotrichaceae</taxon>
        <taxon>Erysipelothrix</taxon>
    </lineage>
</organism>
<dbReference type="GO" id="GO:0016787">
    <property type="term" value="F:hydrolase activity"/>
    <property type="evidence" value="ECO:0007669"/>
    <property type="project" value="UniProtKB-KW"/>
</dbReference>
<dbReference type="Proteomes" id="UP001154095">
    <property type="component" value="Chromosome"/>
</dbReference>
<accession>A0AAU9VFX4</accession>
<feature type="domain" description="Dienelactone hydrolase" evidence="1">
    <location>
        <begin position="76"/>
        <end position="176"/>
    </location>
</feature>
<evidence type="ECO:0000313" key="2">
    <source>
        <dbReference type="EMBL" id="CAH2760828.1"/>
    </source>
</evidence>
<dbReference type="RefSeq" id="WP_123172012.1">
    <property type="nucleotide sequence ID" value="NZ_OW659477.1"/>
</dbReference>